<dbReference type="AlphaFoldDB" id="A0A543K859"/>
<evidence type="ECO:0000313" key="6">
    <source>
        <dbReference type="EMBL" id="TQM91276.1"/>
    </source>
</evidence>
<gene>
    <name evidence="6" type="ORF">FB476_3015</name>
</gene>
<reference evidence="6 7" key="1">
    <citation type="submission" date="2019-06" db="EMBL/GenBank/DDBJ databases">
        <title>Sequencing the genomes of 1000 actinobacteria strains.</title>
        <authorList>
            <person name="Klenk H.-P."/>
        </authorList>
    </citation>
    <scope>NUCLEOTIDE SEQUENCE [LARGE SCALE GENOMIC DNA]</scope>
    <source>
        <strain evidence="6 7">DSM 12362</strain>
    </source>
</reference>
<dbReference type="InterPro" id="IPR050131">
    <property type="entry name" value="Peptidase_S8_subtilisin-like"/>
</dbReference>
<keyword evidence="4" id="KW-0720">Serine protease</keyword>
<accession>A0A543K859</accession>
<evidence type="ECO:0000256" key="4">
    <source>
        <dbReference type="ARBA" id="ARBA00022825"/>
    </source>
</evidence>
<dbReference type="GO" id="GO:0004252">
    <property type="term" value="F:serine-type endopeptidase activity"/>
    <property type="evidence" value="ECO:0007669"/>
    <property type="project" value="InterPro"/>
</dbReference>
<comment type="similarity">
    <text evidence="1">Belongs to the peptidase S8 family.</text>
</comment>
<dbReference type="RefSeq" id="WP_141820824.1">
    <property type="nucleotide sequence ID" value="NZ_BAAAIL010000005.1"/>
</dbReference>
<keyword evidence="7" id="KW-1185">Reference proteome</keyword>
<dbReference type="Pfam" id="PF00082">
    <property type="entry name" value="Peptidase_S8"/>
    <property type="match status" value="1"/>
</dbReference>
<keyword evidence="2" id="KW-0645">Protease</keyword>
<name>A0A543K859_9MICO</name>
<evidence type="ECO:0000256" key="1">
    <source>
        <dbReference type="ARBA" id="ARBA00011073"/>
    </source>
</evidence>
<dbReference type="EMBL" id="VFPU01000002">
    <property type="protein sequence ID" value="TQM91276.1"/>
    <property type="molecule type" value="Genomic_DNA"/>
</dbReference>
<evidence type="ECO:0000256" key="3">
    <source>
        <dbReference type="ARBA" id="ARBA00022801"/>
    </source>
</evidence>
<organism evidence="6 7">
    <name type="scientific">Ornithinimicrobium humiphilum</name>
    <dbReference type="NCBI Taxonomy" id="125288"/>
    <lineage>
        <taxon>Bacteria</taxon>
        <taxon>Bacillati</taxon>
        <taxon>Actinomycetota</taxon>
        <taxon>Actinomycetes</taxon>
        <taxon>Micrococcales</taxon>
        <taxon>Ornithinimicrobiaceae</taxon>
        <taxon>Ornithinimicrobium</taxon>
    </lineage>
</organism>
<evidence type="ECO:0000313" key="7">
    <source>
        <dbReference type="Proteomes" id="UP000315133"/>
    </source>
</evidence>
<protein>
    <submittedName>
        <fullName evidence="6">Subtilase family protein</fullName>
    </submittedName>
</protein>
<evidence type="ECO:0000259" key="5">
    <source>
        <dbReference type="Pfam" id="PF00082"/>
    </source>
</evidence>
<feature type="domain" description="Peptidase S8/S53" evidence="5">
    <location>
        <begin position="155"/>
        <end position="276"/>
    </location>
</feature>
<dbReference type="CDD" id="cd00306">
    <property type="entry name" value="Peptidases_S8_S53"/>
    <property type="match status" value="1"/>
</dbReference>
<dbReference type="InterPro" id="IPR036852">
    <property type="entry name" value="Peptidase_S8/S53_dom_sf"/>
</dbReference>
<dbReference type="OrthoDB" id="9798386at2"/>
<evidence type="ECO:0000256" key="2">
    <source>
        <dbReference type="ARBA" id="ARBA00022670"/>
    </source>
</evidence>
<proteinExistence type="inferred from homology"/>
<dbReference type="PANTHER" id="PTHR43806:SF11">
    <property type="entry name" value="CEREVISIN-RELATED"/>
    <property type="match status" value="1"/>
</dbReference>
<dbReference type="InterPro" id="IPR000209">
    <property type="entry name" value="Peptidase_S8/S53_dom"/>
</dbReference>
<sequence>MAVPEEYYGRLDLLSSSRCDTFDASTLNVRPGRHLLAVEQGLTEEVQRELAGLGAVRWVYEQLGILEIDCDDPEPVRAVLGVVGCVPALATVDRTRGVVVGLDALAAFAARQANDDGALYRHPPGSGYPVLRENGIEAQLDWGPDLELPTPPAIVPVVNLSLGTLAVGFPTTTSDAVNMATAAASGEVLVVVAAGNCGDQGEDTLSAWARPEWVLSVGATEDADGTRIAAYSSRGGPGPDLVAHGASDLNPAQRGTSFAAPKVTFLARLVTAAFCQLGREIVVAQTGRQIGVPAVGRGIIDSFGREIWWEGEDATALLALPLIGVRRSIVEELVRQTGDAMSVRSSPELLRQFLLSAARPVPGASSSTAGAGFVDVDAVIERLATVTLHDLWQWFGPSASALPEALLSQQPFDRTGLHHLASVVAVTGPTVKFDYRAGRWAALPVLDDQIPVTHPEGIPVGLGNYRR</sequence>
<keyword evidence="3" id="KW-0378">Hydrolase</keyword>
<dbReference type="PANTHER" id="PTHR43806">
    <property type="entry name" value="PEPTIDASE S8"/>
    <property type="match status" value="1"/>
</dbReference>
<comment type="caution">
    <text evidence="6">The sequence shown here is derived from an EMBL/GenBank/DDBJ whole genome shotgun (WGS) entry which is preliminary data.</text>
</comment>
<dbReference type="Proteomes" id="UP000315133">
    <property type="component" value="Unassembled WGS sequence"/>
</dbReference>
<dbReference type="Gene3D" id="3.40.50.200">
    <property type="entry name" value="Peptidase S8/S53 domain"/>
    <property type="match status" value="1"/>
</dbReference>
<dbReference type="SUPFAM" id="SSF52743">
    <property type="entry name" value="Subtilisin-like"/>
    <property type="match status" value="1"/>
</dbReference>
<dbReference type="GO" id="GO:0006508">
    <property type="term" value="P:proteolysis"/>
    <property type="evidence" value="ECO:0007669"/>
    <property type="project" value="UniProtKB-KW"/>
</dbReference>